<dbReference type="PANTHER" id="PTHR48050">
    <property type="entry name" value="STEROL 3-BETA-GLUCOSYLTRANSFERASE"/>
    <property type="match status" value="1"/>
</dbReference>
<dbReference type="CDD" id="cd03784">
    <property type="entry name" value="GT1_Gtf-like"/>
    <property type="match status" value="1"/>
</dbReference>
<reference evidence="3 4" key="1">
    <citation type="submission" date="2022-12" db="EMBL/GenBank/DDBJ databases">
        <title>Microbacterium terricola strain KV-448 chromosome, complete genome.</title>
        <authorList>
            <person name="Oshima T."/>
            <person name="Moriya T."/>
            <person name="Bessho Y."/>
        </authorList>
    </citation>
    <scope>NUCLEOTIDE SEQUENCE [LARGE SCALE GENOMIC DNA]</scope>
    <source>
        <strain evidence="3 4">KV-448</strain>
    </source>
</reference>
<dbReference type="Pfam" id="PF03033">
    <property type="entry name" value="Glyco_transf_28"/>
    <property type="match status" value="1"/>
</dbReference>
<dbReference type="InterPro" id="IPR004276">
    <property type="entry name" value="GlycoTrans_28_N"/>
</dbReference>
<dbReference type="RefSeq" id="WP_263796937.1">
    <property type="nucleotide sequence ID" value="NZ_AP027141.1"/>
</dbReference>
<dbReference type="SUPFAM" id="SSF53756">
    <property type="entry name" value="UDP-Glycosyltransferase/glycogen phosphorylase"/>
    <property type="match status" value="1"/>
</dbReference>
<dbReference type="PANTHER" id="PTHR48050:SF13">
    <property type="entry name" value="STEROL 3-BETA-GLUCOSYLTRANSFERASE UGT80A2"/>
    <property type="match status" value="1"/>
</dbReference>
<evidence type="ECO:0000259" key="2">
    <source>
        <dbReference type="Pfam" id="PF06722"/>
    </source>
</evidence>
<evidence type="ECO:0000313" key="3">
    <source>
        <dbReference type="EMBL" id="BDV32390.1"/>
    </source>
</evidence>
<proteinExistence type="predicted"/>
<keyword evidence="3" id="KW-0808">Transferase</keyword>
<evidence type="ECO:0000259" key="1">
    <source>
        <dbReference type="Pfam" id="PF03033"/>
    </source>
</evidence>
<sequence length="438" mass="45625">MSTYLVCSTPAHGHVTPLLAVAAHLIAAGHRVVFLTSERYGDRVRAVGAEFAPLPAAADVDLDSVDAFPGRAGLTGPAALRFDMINLFLRPGPAQLDALQALIAKEKPAAVLVEPLFVGAALLVELPRAERPPVVALGIFPLGVKSRDTAPFGLGITPMRGVVGRARNALLGVFAERVVFGPVTKEADAIARRVLGRPLSRFFLDWHSGADALVQFTVAGFEYPRTDLSSTVRFVGPLPAAPSGVDVPEWWDDLADASAVVHVTQGTVANADYGQLIAPTIAGLAASDVLVVVSTGGRPLTDLPHPLPANVRAATYLPYDALLPQVDVYVTNGGYGGVQQALGHGIPVVVAGRTEDKVEVSARIGWRGVGVDLKTNQPSPAQVSTAVRRILAEAPYRDAARALAEEIAAAPGLAGLDAVLAELAGPTPIRPLTGHPVA</sequence>
<dbReference type="InterPro" id="IPR002213">
    <property type="entry name" value="UDP_glucos_trans"/>
</dbReference>
<keyword evidence="4" id="KW-1185">Reference proteome</keyword>
<dbReference type="Gene3D" id="3.40.50.2000">
    <property type="entry name" value="Glycogen Phosphorylase B"/>
    <property type="match status" value="2"/>
</dbReference>
<dbReference type="Pfam" id="PF06722">
    <property type="entry name" value="EryCIII-like_C"/>
    <property type="match status" value="1"/>
</dbReference>
<accession>A0ABM8E3P4</accession>
<organism evidence="3 4">
    <name type="scientific">Microbacterium terricola</name>
    <dbReference type="NCBI Taxonomy" id="344163"/>
    <lineage>
        <taxon>Bacteria</taxon>
        <taxon>Bacillati</taxon>
        <taxon>Actinomycetota</taxon>
        <taxon>Actinomycetes</taxon>
        <taxon>Micrococcales</taxon>
        <taxon>Microbacteriaceae</taxon>
        <taxon>Microbacterium</taxon>
    </lineage>
</organism>
<dbReference type="Proteomes" id="UP001317779">
    <property type="component" value="Chromosome"/>
</dbReference>
<dbReference type="GO" id="GO:0016740">
    <property type="term" value="F:transferase activity"/>
    <property type="evidence" value="ECO:0007669"/>
    <property type="project" value="UniProtKB-KW"/>
</dbReference>
<gene>
    <name evidence="3" type="ORF">Microterr_30500</name>
</gene>
<evidence type="ECO:0000313" key="4">
    <source>
        <dbReference type="Proteomes" id="UP001317779"/>
    </source>
</evidence>
<dbReference type="InterPro" id="IPR010610">
    <property type="entry name" value="EryCIII-like_C"/>
</dbReference>
<protein>
    <submittedName>
        <fullName evidence="3">Glycosyl transferase</fullName>
    </submittedName>
</protein>
<feature type="domain" description="Glycosyltransferase family 28 N-terminal" evidence="1">
    <location>
        <begin position="13"/>
        <end position="136"/>
    </location>
</feature>
<feature type="domain" description="Erythromycin biosynthesis protein CIII-like C-terminal" evidence="2">
    <location>
        <begin position="282"/>
        <end position="412"/>
    </location>
</feature>
<name>A0ABM8E3P4_9MICO</name>
<dbReference type="EMBL" id="AP027141">
    <property type="protein sequence ID" value="BDV32390.1"/>
    <property type="molecule type" value="Genomic_DNA"/>
</dbReference>
<dbReference type="InterPro" id="IPR050426">
    <property type="entry name" value="Glycosyltransferase_28"/>
</dbReference>